<evidence type="ECO:0000313" key="13">
    <source>
        <dbReference type="Ensembl" id="ENSAOWP00000007557.1"/>
    </source>
</evidence>
<dbReference type="GO" id="GO:0005886">
    <property type="term" value="C:plasma membrane"/>
    <property type="evidence" value="ECO:0007669"/>
    <property type="project" value="UniProtKB-SubCell"/>
</dbReference>
<keyword evidence="8" id="KW-0325">Glycoprotein</keyword>
<dbReference type="PRINTS" id="PR00245">
    <property type="entry name" value="OLFACTORYR"/>
</dbReference>
<keyword evidence="6 11" id="KW-0472">Membrane</keyword>
<evidence type="ECO:0000256" key="4">
    <source>
        <dbReference type="ARBA" id="ARBA00022989"/>
    </source>
</evidence>
<dbReference type="CDD" id="cd15410">
    <property type="entry name" value="7tmA_OR5D-like"/>
    <property type="match status" value="1"/>
</dbReference>
<evidence type="ECO:0000256" key="7">
    <source>
        <dbReference type="ARBA" id="ARBA00023170"/>
    </source>
</evidence>
<feature type="transmembrane region" description="Helical" evidence="11">
    <location>
        <begin position="77"/>
        <end position="95"/>
    </location>
</feature>
<feature type="transmembrane region" description="Helical" evidence="11">
    <location>
        <begin position="255"/>
        <end position="276"/>
    </location>
</feature>
<protein>
    <recommendedName>
        <fullName evidence="11">Olfactory receptor</fullName>
    </recommendedName>
</protein>
<evidence type="ECO:0000256" key="5">
    <source>
        <dbReference type="ARBA" id="ARBA00023040"/>
    </source>
</evidence>
<keyword evidence="11" id="KW-0716">Sensory transduction</keyword>
<evidence type="ECO:0000313" key="14">
    <source>
        <dbReference type="Proteomes" id="UP000694424"/>
    </source>
</evidence>
<keyword evidence="7 10" id="KW-0675">Receptor</keyword>
<evidence type="ECO:0000256" key="8">
    <source>
        <dbReference type="ARBA" id="ARBA00023180"/>
    </source>
</evidence>
<keyword evidence="9 10" id="KW-0807">Transducer</keyword>
<feature type="domain" description="G-protein coupled receptors family 1 profile" evidence="12">
    <location>
        <begin position="58"/>
        <end position="307"/>
    </location>
</feature>
<dbReference type="PROSITE" id="PS50262">
    <property type="entry name" value="G_PROTEIN_RECEP_F1_2"/>
    <property type="match status" value="1"/>
</dbReference>
<name>A0A8B9PA31_APTOW</name>
<keyword evidence="3 10" id="KW-0812">Transmembrane</keyword>
<evidence type="ECO:0000259" key="12">
    <source>
        <dbReference type="PROSITE" id="PS50262"/>
    </source>
</evidence>
<keyword evidence="5 10" id="KW-0297">G-protein coupled receptor</keyword>
<organism evidence="13 14">
    <name type="scientific">Apteryx owenii</name>
    <name type="common">Little spotted kiwi</name>
    <dbReference type="NCBI Taxonomy" id="8824"/>
    <lineage>
        <taxon>Eukaryota</taxon>
        <taxon>Metazoa</taxon>
        <taxon>Chordata</taxon>
        <taxon>Craniata</taxon>
        <taxon>Vertebrata</taxon>
        <taxon>Euteleostomi</taxon>
        <taxon>Archelosauria</taxon>
        <taxon>Archosauria</taxon>
        <taxon>Dinosauria</taxon>
        <taxon>Saurischia</taxon>
        <taxon>Theropoda</taxon>
        <taxon>Coelurosauria</taxon>
        <taxon>Aves</taxon>
        <taxon>Palaeognathae</taxon>
        <taxon>Apterygiformes</taxon>
        <taxon>Apterygidae</taxon>
        <taxon>Apteryx</taxon>
    </lineage>
</organism>
<sequence>MGAQTPSSHVKTQKRDTCSEVSLPENHMFILLGLTDHPALQIPLFIVFLMVYIATLMGNLGMIFLVRAEARLHTPMYFFLSHLSLVDICYSSSIVPKMLVNFLSETKVISFSSCAAQMFLFLNFVVTESFLLAVMAYDRYVAICNPLLYMLVMSRKLCICLVAGSYICGIICSLIHTYSAFQLSFCGPDTINHFFCDVSPVLALACSDTYINEVLLVTFATFVETSTIIIILISYTVVILAVLRIRSKEGKYKAFSTCASHLMVITLFHGTILFMYCRSSHPHSTDTDKMASVFYTVVIPMLNPLIYSLRNTDVKDALGRITALA</sequence>
<dbReference type="InterPro" id="IPR000725">
    <property type="entry name" value="Olfact_rcpt"/>
</dbReference>
<evidence type="ECO:0000256" key="3">
    <source>
        <dbReference type="ARBA" id="ARBA00022692"/>
    </source>
</evidence>
<keyword evidence="11" id="KW-0552">Olfaction</keyword>
<comment type="similarity">
    <text evidence="10">Belongs to the G-protein coupled receptor 1 family.</text>
</comment>
<keyword evidence="11" id="KW-1003">Cell membrane</keyword>
<comment type="subcellular location">
    <subcellularLocation>
        <location evidence="11">Cell membrane</location>
        <topology evidence="11">Multi-pass membrane protein</topology>
    </subcellularLocation>
    <subcellularLocation>
        <location evidence="2">Membrane</location>
        <topology evidence="2">Multi-pass membrane protein</topology>
    </subcellularLocation>
</comment>
<evidence type="ECO:0000256" key="2">
    <source>
        <dbReference type="ARBA" id="ARBA00004141"/>
    </source>
</evidence>
<evidence type="ECO:0000256" key="11">
    <source>
        <dbReference type="RuleBase" id="RU363047"/>
    </source>
</evidence>
<dbReference type="AlphaFoldDB" id="A0A8B9PA31"/>
<dbReference type="Ensembl" id="ENSAOWT00000008556.1">
    <property type="protein sequence ID" value="ENSAOWP00000007557.1"/>
    <property type="gene ID" value="ENSAOWG00000005175.1"/>
</dbReference>
<keyword evidence="4 11" id="KW-1133">Transmembrane helix</keyword>
<reference evidence="13" key="2">
    <citation type="submission" date="2025-09" db="UniProtKB">
        <authorList>
            <consortium name="Ensembl"/>
        </authorList>
    </citation>
    <scope>IDENTIFICATION</scope>
</reference>
<reference evidence="13" key="1">
    <citation type="submission" date="2025-08" db="UniProtKB">
        <authorList>
            <consortium name="Ensembl"/>
        </authorList>
    </citation>
    <scope>IDENTIFICATION</scope>
</reference>
<accession>A0A8B9PA31</accession>
<evidence type="ECO:0000256" key="9">
    <source>
        <dbReference type="ARBA" id="ARBA00023224"/>
    </source>
</evidence>
<dbReference type="GO" id="GO:0004930">
    <property type="term" value="F:G protein-coupled receptor activity"/>
    <property type="evidence" value="ECO:0007669"/>
    <property type="project" value="UniProtKB-KW"/>
</dbReference>
<dbReference type="SUPFAM" id="SSF81321">
    <property type="entry name" value="Family A G protein-coupled receptor-like"/>
    <property type="match status" value="1"/>
</dbReference>
<dbReference type="PRINTS" id="PR00237">
    <property type="entry name" value="GPCRRHODOPSN"/>
</dbReference>
<feature type="transmembrane region" description="Helical" evidence="11">
    <location>
        <begin position="42"/>
        <end position="65"/>
    </location>
</feature>
<comment type="function">
    <text evidence="1">Odorant receptor.</text>
</comment>
<dbReference type="Gene3D" id="1.20.1070.10">
    <property type="entry name" value="Rhodopsin 7-helix transmembrane proteins"/>
    <property type="match status" value="1"/>
</dbReference>
<dbReference type="PANTHER" id="PTHR48018">
    <property type="entry name" value="OLFACTORY RECEPTOR"/>
    <property type="match status" value="1"/>
</dbReference>
<dbReference type="Pfam" id="PF13853">
    <property type="entry name" value="7tm_4"/>
    <property type="match status" value="1"/>
</dbReference>
<dbReference type="FunFam" id="1.20.1070.10:FF:000003">
    <property type="entry name" value="Olfactory receptor"/>
    <property type="match status" value="1"/>
</dbReference>
<keyword evidence="14" id="KW-1185">Reference proteome</keyword>
<evidence type="ECO:0000256" key="10">
    <source>
        <dbReference type="RuleBase" id="RU000688"/>
    </source>
</evidence>
<feature type="transmembrane region" description="Helical" evidence="11">
    <location>
        <begin position="115"/>
        <end position="137"/>
    </location>
</feature>
<dbReference type="InterPro" id="IPR000276">
    <property type="entry name" value="GPCR_Rhodpsn"/>
</dbReference>
<dbReference type="Proteomes" id="UP000694424">
    <property type="component" value="Unplaced"/>
</dbReference>
<dbReference type="PROSITE" id="PS00237">
    <property type="entry name" value="G_PROTEIN_RECEP_F1_1"/>
    <property type="match status" value="1"/>
</dbReference>
<feature type="transmembrane region" description="Helical" evidence="11">
    <location>
        <begin position="157"/>
        <end position="178"/>
    </location>
</feature>
<dbReference type="GO" id="GO:0004984">
    <property type="term" value="F:olfactory receptor activity"/>
    <property type="evidence" value="ECO:0007669"/>
    <property type="project" value="InterPro"/>
</dbReference>
<feature type="transmembrane region" description="Helical" evidence="11">
    <location>
        <begin position="214"/>
        <end position="243"/>
    </location>
</feature>
<evidence type="ECO:0000256" key="1">
    <source>
        <dbReference type="ARBA" id="ARBA00002936"/>
    </source>
</evidence>
<evidence type="ECO:0000256" key="6">
    <source>
        <dbReference type="ARBA" id="ARBA00023136"/>
    </source>
</evidence>
<proteinExistence type="inferred from homology"/>
<dbReference type="InterPro" id="IPR017452">
    <property type="entry name" value="GPCR_Rhodpsn_7TM"/>
</dbReference>